<name>A0ABN6IU52_9CLOT</name>
<feature type="transmembrane region" description="Helical" evidence="5">
    <location>
        <begin position="6"/>
        <end position="28"/>
    </location>
</feature>
<evidence type="ECO:0000313" key="8">
    <source>
        <dbReference type="EMBL" id="BCZ45741.1"/>
    </source>
</evidence>
<evidence type="ECO:0000256" key="5">
    <source>
        <dbReference type="SAM" id="Phobius"/>
    </source>
</evidence>
<evidence type="ECO:0000256" key="1">
    <source>
        <dbReference type="ARBA" id="ARBA00023224"/>
    </source>
</evidence>
<organism evidence="8 9">
    <name type="scientific">Clostridium gelidum</name>
    <dbReference type="NCBI Taxonomy" id="704125"/>
    <lineage>
        <taxon>Bacteria</taxon>
        <taxon>Bacillati</taxon>
        <taxon>Bacillota</taxon>
        <taxon>Clostridia</taxon>
        <taxon>Eubacteriales</taxon>
        <taxon>Clostridiaceae</taxon>
        <taxon>Clostridium</taxon>
    </lineage>
</organism>
<keyword evidence="9" id="KW-1185">Reference proteome</keyword>
<keyword evidence="5" id="KW-0812">Transmembrane</keyword>
<feature type="domain" description="HAMP" evidence="7">
    <location>
        <begin position="217"/>
        <end position="272"/>
    </location>
</feature>
<protein>
    <submittedName>
        <fullName evidence="8">Methyl-accepting chemotaxis protein</fullName>
    </submittedName>
</protein>
<dbReference type="RefSeq" id="WP_224037302.1">
    <property type="nucleotide sequence ID" value="NZ_AP024849.1"/>
</dbReference>
<sequence length="578" mass="63715">MKSIKFKLIVYFCILFVLVSSGIGYFSFRLASNGMKTMQGELLNKKMTGDINAATYYMEEYYGNLSILDGKLVDENGNNLEGNFKMVDAILNDTGDVATIFIKKGDDFKRIATNIKNENGERAVGTNLGKESSAYNDMINGKEYIGKAKILNKNYSTTYKPIFSKTGENIGILFIGISEEESNQLLNQYSNNLRYVLILLVVISALICSIVVYIISKSITKPLEICVNHLNILATGDFSAEVPKKILRSQDESGKIAQAISQTQKSLRELILNINNESYSIENTVLNVKNSVDELDNDIDDVSATTEELSASMEETVASAEEMSATSQEIERSVNSVAEKSQEGLGKAIEISEKATNIMIASENNKKETEKMFKEAEKALKESIEKAKAVDQINILADSILQITSQTNLLALNASIEAARAGEAGKGFSVVADEIRKLAEQSSETINKIQSTTGIILSSVGDLTSNSNNMLNFIENRILKDYDTLVQTSKDYNNNALYYKDFSTDLNETTETLLTSVQEILKTIDGVAQAASEGAEGTLDIATRIQEVNNKSNKMRQEALKAQENVEKLKAEVCKFKI</sequence>
<evidence type="ECO:0000313" key="9">
    <source>
        <dbReference type="Proteomes" id="UP000824633"/>
    </source>
</evidence>
<dbReference type="InterPro" id="IPR029151">
    <property type="entry name" value="Sensor-like_sf"/>
</dbReference>
<dbReference type="PANTHER" id="PTHR32089:SF112">
    <property type="entry name" value="LYSOZYME-LIKE PROTEIN-RELATED"/>
    <property type="match status" value="1"/>
</dbReference>
<dbReference type="PROSITE" id="PS50111">
    <property type="entry name" value="CHEMOTAXIS_TRANSDUC_2"/>
    <property type="match status" value="1"/>
</dbReference>
<keyword evidence="1 3" id="KW-0807">Transducer</keyword>
<feature type="transmembrane region" description="Helical" evidence="5">
    <location>
        <begin position="195"/>
        <end position="216"/>
    </location>
</feature>
<dbReference type="Gene3D" id="1.10.8.500">
    <property type="entry name" value="HAMP domain in histidine kinase"/>
    <property type="match status" value="1"/>
</dbReference>
<dbReference type="EMBL" id="AP024849">
    <property type="protein sequence ID" value="BCZ45741.1"/>
    <property type="molecule type" value="Genomic_DNA"/>
</dbReference>
<keyword evidence="5" id="KW-1133">Transmembrane helix</keyword>
<reference evidence="9" key="1">
    <citation type="submission" date="2021-07" db="EMBL/GenBank/DDBJ databases">
        <title>Complete genome sequencing of a Clostridium isolate.</title>
        <authorList>
            <person name="Ueki A."/>
            <person name="Tonouchi A."/>
        </authorList>
    </citation>
    <scope>NUCLEOTIDE SEQUENCE [LARGE SCALE GENOMIC DNA]</scope>
    <source>
        <strain evidence="9">C5S11</strain>
    </source>
</reference>
<evidence type="ECO:0000256" key="2">
    <source>
        <dbReference type="ARBA" id="ARBA00029447"/>
    </source>
</evidence>
<dbReference type="SUPFAM" id="SSF103190">
    <property type="entry name" value="Sensory domain-like"/>
    <property type="match status" value="1"/>
</dbReference>
<dbReference type="PROSITE" id="PS50885">
    <property type="entry name" value="HAMP"/>
    <property type="match status" value="1"/>
</dbReference>
<dbReference type="PANTHER" id="PTHR32089">
    <property type="entry name" value="METHYL-ACCEPTING CHEMOTAXIS PROTEIN MCPB"/>
    <property type="match status" value="1"/>
</dbReference>
<accession>A0ABN6IU52</accession>
<evidence type="ECO:0000259" key="6">
    <source>
        <dbReference type="PROSITE" id="PS50111"/>
    </source>
</evidence>
<evidence type="ECO:0000256" key="3">
    <source>
        <dbReference type="PROSITE-ProRule" id="PRU00284"/>
    </source>
</evidence>
<dbReference type="InterPro" id="IPR004089">
    <property type="entry name" value="MCPsignal_dom"/>
</dbReference>
<keyword evidence="5" id="KW-0472">Membrane</keyword>
<keyword evidence="4" id="KW-0175">Coiled coil</keyword>
<dbReference type="InterPro" id="IPR003660">
    <property type="entry name" value="HAMP_dom"/>
</dbReference>
<dbReference type="Proteomes" id="UP000824633">
    <property type="component" value="Chromosome"/>
</dbReference>
<evidence type="ECO:0000259" key="7">
    <source>
        <dbReference type="PROSITE" id="PS50885"/>
    </source>
</evidence>
<dbReference type="SUPFAM" id="SSF58104">
    <property type="entry name" value="Methyl-accepting chemotaxis protein (MCP) signaling domain"/>
    <property type="match status" value="1"/>
</dbReference>
<dbReference type="Pfam" id="PF00015">
    <property type="entry name" value="MCPsignal"/>
    <property type="match status" value="1"/>
</dbReference>
<dbReference type="SMART" id="SM00283">
    <property type="entry name" value="MA"/>
    <property type="match status" value="1"/>
</dbReference>
<feature type="domain" description="Methyl-accepting transducer" evidence="6">
    <location>
        <begin position="284"/>
        <end position="549"/>
    </location>
</feature>
<dbReference type="CDD" id="cd06225">
    <property type="entry name" value="HAMP"/>
    <property type="match status" value="1"/>
</dbReference>
<dbReference type="Pfam" id="PF17201">
    <property type="entry name" value="Cache_3-Cache_2"/>
    <property type="match status" value="1"/>
</dbReference>
<gene>
    <name evidence="8" type="ORF">psyc5s11_18080</name>
</gene>
<feature type="coiled-coil region" evidence="4">
    <location>
        <begin position="359"/>
        <end position="386"/>
    </location>
</feature>
<comment type="similarity">
    <text evidence="2">Belongs to the methyl-accepting chemotaxis (MCP) protein family.</text>
</comment>
<evidence type="ECO:0000256" key="4">
    <source>
        <dbReference type="SAM" id="Coils"/>
    </source>
</evidence>
<dbReference type="InterPro" id="IPR033462">
    <property type="entry name" value="Cache_3-Cache_2"/>
</dbReference>
<proteinExistence type="inferred from homology"/>
<feature type="coiled-coil region" evidence="4">
    <location>
        <begin position="545"/>
        <end position="572"/>
    </location>
</feature>
<dbReference type="Gene3D" id="1.10.287.950">
    <property type="entry name" value="Methyl-accepting chemotaxis protein"/>
    <property type="match status" value="1"/>
</dbReference>